<evidence type="ECO:0000256" key="2">
    <source>
        <dbReference type="ARBA" id="ARBA00022747"/>
    </source>
</evidence>
<name>A0A0Q0CQE0_PSEA0</name>
<reference evidence="6 7" key="1">
    <citation type="submission" date="2015-09" db="EMBL/GenBank/DDBJ databases">
        <title>Genome announcement of multiple Pseudomonas syringae strains.</title>
        <authorList>
            <person name="Thakur S."/>
            <person name="Wang P.W."/>
            <person name="Gong Y."/>
            <person name="Weir B.S."/>
            <person name="Guttman D.S."/>
        </authorList>
    </citation>
    <scope>NUCLEOTIDE SEQUENCE [LARGE SCALE GENOMIC DNA]</scope>
    <source>
        <strain evidence="6 7">ICMP3962</strain>
    </source>
</reference>
<dbReference type="Pfam" id="PF01420">
    <property type="entry name" value="Methylase_S"/>
    <property type="match status" value="2"/>
</dbReference>
<dbReference type="AlphaFoldDB" id="A0A0Q0CQE0"/>
<dbReference type="Proteomes" id="UP000050266">
    <property type="component" value="Unassembled WGS sequence"/>
</dbReference>
<evidence type="ECO:0000256" key="1">
    <source>
        <dbReference type="ARBA" id="ARBA00010923"/>
    </source>
</evidence>
<keyword evidence="3" id="KW-0238">DNA-binding</keyword>
<dbReference type="Gene3D" id="3.90.220.20">
    <property type="entry name" value="DNA methylase specificity domains"/>
    <property type="match status" value="2"/>
</dbReference>
<feature type="coiled-coil region" evidence="4">
    <location>
        <begin position="394"/>
        <end position="421"/>
    </location>
</feature>
<sequence>MSVAVRSGNKQSVVGEVPEIWDCLTVQQLIDKGAIVDHLDGNHGELYPRSHEFKNFGVPYIGANNFYSGQVDLHGCKFLSDERASTFKKGVAQDGDILFAHNATVGPVAKLKTSLQYVILSTTATYFRTNGSLLNNDYLLHYMRSELFSSQYRAIMSQSTRNQVPITAQRKLAVVIPPIEEQIGIASSLSGVDELISSLDKLIAKKRNLLQAAMQELLTGQRRLPGFCGEWDLKTMRALGNTYGGLAGKTKIDFGHGKARYIPFMNVMTDTVIDASWLEPVDVAPDEAQNLAKKGDLFFNGSSETPEEVGFCSVLLEDIPNLYLNSFCFGFRFNTAAKVNGLFFAYWFRSKAGRAATSVLAQGATRYNIAKSAFMQLEIPQPMEAEQTAIASILSDMDTEVAALETRREKAKQLKQGMTQELLTGRIRLV</sequence>
<dbReference type="PANTHER" id="PTHR30408:SF12">
    <property type="entry name" value="TYPE I RESTRICTION ENZYME MJAVIII SPECIFICITY SUBUNIT"/>
    <property type="match status" value="1"/>
</dbReference>
<dbReference type="RefSeq" id="WP_081026723.1">
    <property type="nucleotide sequence ID" value="NZ_LIHQ01000208.1"/>
</dbReference>
<dbReference type="OrthoDB" id="9798929at2"/>
<evidence type="ECO:0000256" key="4">
    <source>
        <dbReference type="SAM" id="Coils"/>
    </source>
</evidence>
<dbReference type="GO" id="GO:0003677">
    <property type="term" value="F:DNA binding"/>
    <property type="evidence" value="ECO:0007669"/>
    <property type="project" value="UniProtKB-KW"/>
</dbReference>
<evidence type="ECO:0000259" key="5">
    <source>
        <dbReference type="Pfam" id="PF01420"/>
    </source>
</evidence>
<evidence type="ECO:0000256" key="3">
    <source>
        <dbReference type="ARBA" id="ARBA00023125"/>
    </source>
</evidence>
<dbReference type="GO" id="GO:0009307">
    <property type="term" value="P:DNA restriction-modification system"/>
    <property type="evidence" value="ECO:0007669"/>
    <property type="project" value="UniProtKB-KW"/>
</dbReference>
<feature type="domain" description="Type I restriction modification DNA specificity" evidence="5">
    <location>
        <begin position="321"/>
        <end position="409"/>
    </location>
</feature>
<dbReference type="PANTHER" id="PTHR30408">
    <property type="entry name" value="TYPE-1 RESTRICTION ENZYME ECOKI SPECIFICITY PROTEIN"/>
    <property type="match status" value="1"/>
</dbReference>
<dbReference type="EMBL" id="LJRQ01000118">
    <property type="protein sequence ID" value="KPZ14926.1"/>
    <property type="molecule type" value="Genomic_DNA"/>
</dbReference>
<keyword evidence="4" id="KW-0175">Coiled coil</keyword>
<comment type="similarity">
    <text evidence="1">Belongs to the type-I restriction system S methylase family.</text>
</comment>
<dbReference type="InterPro" id="IPR044946">
    <property type="entry name" value="Restrct_endonuc_typeI_TRD_sf"/>
</dbReference>
<dbReference type="InterPro" id="IPR000055">
    <property type="entry name" value="Restrct_endonuc_typeI_TRD"/>
</dbReference>
<accession>A0A0Q0CQE0</accession>
<gene>
    <name evidence="6" type="ORF">ALO41_00517</name>
</gene>
<evidence type="ECO:0000313" key="7">
    <source>
        <dbReference type="Proteomes" id="UP000050266"/>
    </source>
</evidence>
<dbReference type="SUPFAM" id="SSF116734">
    <property type="entry name" value="DNA methylase specificity domain"/>
    <property type="match status" value="2"/>
</dbReference>
<dbReference type="Gene3D" id="1.10.287.1120">
    <property type="entry name" value="Bipartite methylase S protein"/>
    <property type="match status" value="1"/>
</dbReference>
<evidence type="ECO:0000313" key="6">
    <source>
        <dbReference type="EMBL" id="KPZ14926.1"/>
    </source>
</evidence>
<feature type="domain" description="Type I restriction modification DNA specificity" evidence="5">
    <location>
        <begin position="48"/>
        <end position="201"/>
    </location>
</feature>
<dbReference type="InterPro" id="IPR052021">
    <property type="entry name" value="Type-I_RS_S_subunit"/>
</dbReference>
<comment type="caution">
    <text evidence="6">The sequence shown here is derived from an EMBL/GenBank/DDBJ whole genome shotgun (WGS) entry which is preliminary data.</text>
</comment>
<dbReference type="PATRIC" id="fig|251720.4.peg.665"/>
<protein>
    <recommendedName>
        <fullName evidence="5">Type I restriction modification DNA specificity domain-containing protein</fullName>
    </recommendedName>
</protein>
<proteinExistence type="inferred from homology"/>
<keyword evidence="2" id="KW-0680">Restriction system</keyword>
<organism evidence="6 7">
    <name type="scientific">Pseudomonas amygdali pv. ulmi</name>
    <dbReference type="NCBI Taxonomy" id="251720"/>
    <lineage>
        <taxon>Bacteria</taxon>
        <taxon>Pseudomonadati</taxon>
        <taxon>Pseudomonadota</taxon>
        <taxon>Gammaproteobacteria</taxon>
        <taxon>Pseudomonadales</taxon>
        <taxon>Pseudomonadaceae</taxon>
        <taxon>Pseudomonas</taxon>
        <taxon>Pseudomonas amygdali</taxon>
    </lineage>
</organism>